<name>A0AAV4S551_CAEEX</name>
<accession>A0AAV4S551</accession>
<comment type="caution">
    <text evidence="1">The sequence shown here is derived from an EMBL/GenBank/DDBJ whole genome shotgun (WGS) entry which is preliminary data.</text>
</comment>
<dbReference type="AlphaFoldDB" id="A0AAV4S551"/>
<reference evidence="1 2" key="1">
    <citation type="submission" date="2021-06" db="EMBL/GenBank/DDBJ databases">
        <title>Caerostris extrusa draft genome.</title>
        <authorList>
            <person name="Kono N."/>
            <person name="Arakawa K."/>
        </authorList>
    </citation>
    <scope>NUCLEOTIDE SEQUENCE [LARGE SCALE GENOMIC DNA]</scope>
</reference>
<dbReference type="EMBL" id="BPLR01009046">
    <property type="protein sequence ID" value="GIY29265.1"/>
    <property type="molecule type" value="Genomic_DNA"/>
</dbReference>
<protein>
    <submittedName>
        <fullName evidence="1">Uncharacterized protein</fullName>
    </submittedName>
</protein>
<evidence type="ECO:0000313" key="2">
    <source>
        <dbReference type="Proteomes" id="UP001054945"/>
    </source>
</evidence>
<proteinExistence type="predicted"/>
<dbReference type="Proteomes" id="UP001054945">
    <property type="component" value="Unassembled WGS sequence"/>
</dbReference>
<sequence length="417" mass="47220">MHVTATNELIWSKIGFILLLYVQYVKSQINTGLLITLAELTSCKPDQPMQKDPVIAMAPERLVNAKDWEKQILDVFIISSKTSIVPQFANYLQASLSQTTSCKLGQPMQNDPIIAMAPEIFFKTSIVPQFANPLQASLSQTTFCKPGQPMQKDPYIFSYFLLFTKISIHNFFKTSIVPQFANYLQASLSQTTFCKLGQPMQNDPIIAMAPEMLFIKISIHNFFKTSIVPQFANYLQASLSQTTSCKLGQPMQNDPIIAMAPEMLFIKIIHNFFKSSIVPQFTNSLQASLSQTHFANLVSLCKRIHKFFHIRCSLSKLVFIVSLKPRSYLNSRIVYKPASAKPHFANLVSLCKRIHKFFHIRCSLSKLVFIVSLKPRSYLNSRIIYKPASAKPLFCKLGQPMQKDPVIAMTLEMLVKA</sequence>
<evidence type="ECO:0000313" key="1">
    <source>
        <dbReference type="EMBL" id="GIY29265.1"/>
    </source>
</evidence>
<organism evidence="1 2">
    <name type="scientific">Caerostris extrusa</name>
    <name type="common">Bark spider</name>
    <name type="synonym">Caerostris bankana</name>
    <dbReference type="NCBI Taxonomy" id="172846"/>
    <lineage>
        <taxon>Eukaryota</taxon>
        <taxon>Metazoa</taxon>
        <taxon>Ecdysozoa</taxon>
        <taxon>Arthropoda</taxon>
        <taxon>Chelicerata</taxon>
        <taxon>Arachnida</taxon>
        <taxon>Araneae</taxon>
        <taxon>Araneomorphae</taxon>
        <taxon>Entelegynae</taxon>
        <taxon>Araneoidea</taxon>
        <taxon>Araneidae</taxon>
        <taxon>Caerostris</taxon>
    </lineage>
</organism>
<gene>
    <name evidence="1" type="ORF">CEXT_148031</name>
</gene>
<keyword evidence="2" id="KW-1185">Reference proteome</keyword>